<name>A0A5J5D2M4_9PERO</name>
<protein>
    <submittedName>
        <fullName evidence="1">Uncharacterized protein</fullName>
    </submittedName>
</protein>
<gene>
    <name evidence="1" type="ORF">FQN60_000792</name>
</gene>
<dbReference type="AlphaFoldDB" id="A0A5J5D2M4"/>
<evidence type="ECO:0000313" key="2">
    <source>
        <dbReference type="Proteomes" id="UP000327493"/>
    </source>
</evidence>
<proteinExistence type="predicted"/>
<sequence length="97" mass="10614">MLLIGQSDGQVSFSHPKPEHMLLGSQLLATGSISVSPWQRLVRRMTRFFTTVNADNSLSALKTPVTACHLASNSLHQTGMVSTLDKRNNKPSSKFTC</sequence>
<dbReference type="Proteomes" id="UP000327493">
    <property type="component" value="Chromosome 13"/>
</dbReference>
<dbReference type="EMBL" id="VOFY01000013">
    <property type="protein sequence ID" value="KAA8586956.1"/>
    <property type="molecule type" value="Genomic_DNA"/>
</dbReference>
<evidence type="ECO:0000313" key="1">
    <source>
        <dbReference type="EMBL" id="KAA8586956.1"/>
    </source>
</evidence>
<reference evidence="1 2" key="1">
    <citation type="submission" date="2019-08" db="EMBL/GenBank/DDBJ databases">
        <title>A chromosome-level genome assembly, high-density linkage maps, and genome scans reveal the genomic architecture of hybrid incompatibilities underlying speciation via character displacement in darters (Percidae: Etheostominae).</title>
        <authorList>
            <person name="Moran R.L."/>
            <person name="Catchen J.M."/>
            <person name="Fuller R.C."/>
        </authorList>
    </citation>
    <scope>NUCLEOTIDE SEQUENCE [LARGE SCALE GENOMIC DNA]</scope>
    <source>
        <strain evidence="1">EspeVRDwgs_2016</strain>
        <tissue evidence="1">Muscle</tissue>
    </source>
</reference>
<comment type="caution">
    <text evidence="1">The sequence shown here is derived from an EMBL/GenBank/DDBJ whole genome shotgun (WGS) entry which is preliminary data.</text>
</comment>
<keyword evidence="2" id="KW-1185">Reference proteome</keyword>
<organism evidence="1 2">
    <name type="scientific">Etheostoma spectabile</name>
    <name type="common">orangethroat darter</name>
    <dbReference type="NCBI Taxonomy" id="54343"/>
    <lineage>
        <taxon>Eukaryota</taxon>
        <taxon>Metazoa</taxon>
        <taxon>Chordata</taxon>
        <taxon>Craniata</taxon>
        <taxon>Vertebrata</taxon>
        <taxon>Euteleostomi</taxon>
        <taxon>Actinopterygii</taxon>
        <taxon>Neopterygii</taxon>
        <taxon>Teleostei</taxon>
        <taxon>Neoteleostei</taxon>
        <taxon>Acanthomorphata</taxon>
        <taxon>Eupercaria</taxon>
        <taxon>Perciformes</taxon>
        <taxon>Percoidei</taxon>
        <taxon>Percidae</taxon>
        <taxon>Etheostomatinae</taxon>
        <taxon>Etheostoma</taxon>
    </lineage>
</organism>
<accession>A0A5J5D2M4</accession>